<evidence type="ECO:0000313" key="10">
    <source>
        <dbReference type="EMBL" id="RKT76894.1"/>
    </source>
</evidence>
<feature type="transmembrane region" description="Helical" evidence="9">
    <location>
        <begin position="382"/>
        <end position="404"/>
    </location>
</feature>
<organism evidence="10 11">
    <name type="scientific">Terracoccus luteus</name>
    <dbReference type="NCBI Taxonomy" id="53356"/>
    <lineage>
        <taxon>Bacteria</taxon>
        <taxon>Bacillati</taxon>
        <taxon>Actinomycetota</taxon>
        <taxon>Actinomycetes</taxon>
        <taxon>Micrococcales</taxon>
        <taxon>Intrasporangiaceae</taxon>
        <taxon>Terracoccus</taxon>
    </lineage>
</organism>
<evidence type="ECO:0000256" key="9">
    <source>
        <dbReference type="SAM" id="Phobius"/>
    </source>
</evidence>
<evidence type="ECO:0000256" key="2">
    <source>
        <dbReference type="ARBA" id="ARBA00008821"/>
    </source>
</evidence>
<name>A0A495XVR4_9MICO</name>
<feature type="transmembrane region" description="Helical" evidence="9">
    <location>
        <begin position="410"/>
        <end position="433"/>
    </location>
</feature>
<comment type="similarity">
    <text evidence="2">Belongs to the nucleobase:cation symporter-2 (NCS2) (TC 2.A.40) family.</text>
</comment>
<protein>
    <submittedName>
        <fullName evidence="10">Xanthine permease</fullName>
    </submittedName>
</protein>
<keyword evidence="3" id="KW-0813">Transport</keyword>
<keyword evidence="4" id="KW-1003">Cell membrane</keyword>
<keyword evidence="7 9" id="KW-0472">Membrane</keyword>
<evidence type="ECO:0000256" key="3">
    <source>
        <dbReference type="ARBA" id="ARBA00022448"/>
    </source>
</evidence>
<evidence type="ECO:0000256" key="4">
    <source>
        <dbReference type="ARBA" id="ARBA00022475"/>
    </source>
</evidence>
<evidence type="ECO:0000256" key="8">
    <source>
        <dbReference type="SAM" id="MobiDB-lite"/>
    </source>
</evidence>
<evidence type="ECO:0000256" key="5">
    <source>
        <dbReference type="ARBA" id="ARBA00022692"/>
    </source>
</evidence>
<feature type="transmembrane region" description="Helical" evidence="9">
    <location>
        <begin position="25"/>
        <end position="46"/>
    </location>
</feature>
<feature type="transmembrane region" description="Helical" evidence="9">
    <location>
        <begin position="201"/>
        <end position="219"/>
    </location>
</feature>
<gene>
    <name evidence="10" type="ORF">DFJ68_0296</name>
</gene>
<accession>A0A495XVR4</accession>
<evidence type="ECO:0000256" key="1">
    <source>
        <dbReference type="ARBA" id="ARBA00004651"/>
    </source>
</evidence>
<dbReference type="InterPro" id="IPR006042">
    <property type="entry name" value="Xan_ur_permease"/>
</dbReference>
<dbReference type="PROSITE" id="PS01116">
    <property type="entry name" value="XANTH_URACIL_PERMASE"/>
    <property type="match status" value="1"/>
</dbReference>
<feature type="transmembrane region" description="Helical" evidence="9">
    <location>
        <begin position="239"/>
        <end position="260"/>
    </location>
</feature>
<dbReference type="NCBIfam" id="NF037981">
    <property type="entry name" value="NCS2_1"/>
    <property type="match status" value="1"/>
</dbReference>
<keyword evidence="6 9" id="KW-1133">Transmembrane helix</keyword>
<dbReference type="GO" id="GO:0042907">
    <property type="term" value="F:xanthine transmembrane transporter activity"/>
    <property type="evidence" value="ECO:0007669"/>
    <property type="project" value="TreeGrafter"/>
</dbReference>
<dbReference type="InterPro" id="IPR006043">
    <property type="entry name" value="NCS2"/>
</dbReference>
<dbReference type="AlphaFoldDB" id="A0A495XVR4"/>
<comment type="caution">
    <text evidence="10">The sequence shown here is derived from an EMBL/GenBank/DDBJ whole genome shotgun (WGS) entry which is preliminary data.</text>
</comment>
<dbReference type="PANTHER" id="PTHR42810">
    <property type="entry name" value="PURINE PERMEASE C1399.01C-RELATED"/>
    <property type="match status" value="1"/>
</dbReference>
<keyword evidence="11" id="KW-1185">Reference proteome</keyword>
<dbReference type="RefSeq" id="WP_121030439.1">
    <property type="nucleotide sequence ID" value="NZ_RBXT01000001.1"/>
</dbReference>
<dbReference type="Pfam" id="PF00860">
    <property type="entry name" value="Xan_ur_permease"/>
    <property type="match status" value="1"/>
</dbReference>
<feature type="transmembrane region" description="Helical" evidence="9">
    <location>
        <begin position="324"/>
        <end position="347"/>
    </location>
</feature>
<feature type="compositionally biased region" description="Acidic residues" evidence="8">
    <location>
        <begin position="450"/>
        <end position="462"/>
    </location>
</feature>
<dbReference type="EMBL" id="RBXT01000001">
    <property type="protein sequence ID" value="RKT76894.1"/>
    <property type="molecule type" value="Genomic_DNA"/>
</dbReference>
<keyword evidence="5 9" id="KW-0812">Transmembrane</keyword>
<sequence>MARAAQAGRVTTGRPEDQRYPFGQLLVYGTQHILTMYGGVIAPPLIVGTAAGLPATDVALLVTAGIFLSGLATLLQTLGIGPVGSRLPIVQGISFASVSTMTAIANDGGVQPVLGAIIVAGVIGFVISGFFAQLVRLFPAVVTGSIITVIGLSLMPVAFTWAMGGAGSKTLGSTGNIAFAGLTLLIILVISRLFQGPISRLSILLGLIAGTLIALATGRADFSRVGDAKIFSLPPVLHFGAPTFQVGAIISMTIVILVIMTETTADILAIGEIVGTEVDAKRVGDGLRADMASTAVAPLLGSFPCSAFAQNVGLVALTGIKSRYAVAAGGGVLVVLGLFPVVGAVVAAIPYPVLGGAGIVLFGSVAASGIRTLSRVDYQDNLNMVIVSVAIAVGIIPIAAPTFWNQFPEQVATILHSGISATAIVAVVLNLLFNEVKKGNKPGASVFSAAEDERDELGDTLDDELRGEKRPVPGSRRPAPEH</sequence>
<feature type="transmembrane region" description="Helical" evidence="9">
    <location>
        <begin position="58"/>
        <end position="75"/>
    </location>
</feature>
<evidence type="ECO:0000256" key="7">
    <source>
        <dbReference type="ARBA" id="ARBA00023136"/>
    </source>
</evidence>
<feature type="transmembrane region" description="Helical" evidence="9">
    <location>
        <begin position="138"/>
        <end position="163"/>
    </location>
</feature>
<feature type="region of interest" description="Disordered" evidence="8">
    <location>
        <begin position="442"/>
        <end position="482"/>
    </location>
</feature>
<dbReference type="Proteomes" id="UP000278440">
    <property type="component" value="Unassembled WGS sequence"/>
</dbReference>
<feature type="transmembrane region" description="Helical" evidence="9">
    <location>
        <begin position="112"/>
        <end position="131"/>
    </location>
</feature>
<evidence type="ECO:0000313" key="11">
    <source>
        <dbReference type="Proteomes" id="UP000278440"/>
    </source>
</evidence>
<reference evidence="10 11" key="1">
    <citation type="submission" date="2018-10" db="EMBL/GenBank/DDBJ databases">
        <title>Sequencing the genomes of 1000 actinobacteria strains.</title>
        <authorList>
            <person name="Klenk H.-P."/>
        </authorList>
    </citation>
    <scope>NUCLEOTIDE SEQUENCE [LARGE SCALE GENOMIC DNA]</scope>
    <source>
        <strain evidence="10 11">DSM 44267</strain>
    </source>
</reference>
<dbReference type="OrthoDB" id="9805749at2"/>
<dbReference type="InterPro" id="IPR017588">
    <property type="entry name" value="UacT-like"/>
</dbReference>
<dbReference type="GO" id="GO:0005886">
    <property type="term" value="C:plasma membrane"/>
    <property type="evidence" value="ECO:0007669"/>
    <property type="project" value="UniProtKB-SubCell"/>
</dbReference>
<dbReference type="PANTHER" id="PTHR42810:SF4">
    <property type="entry name" value="URIC ACID TRANSPORTER UACT"/>
    <property type="match status" value="1"/>
</dbReference>
<dbReference type="NCBIfam" id="TIGR03173">
    <property type="entry name" value="pbuX"/>
    <property type="match status" value="1"/>
</dbReference>
<dbReference type="NCBIfam" id="TIGR00801">
    <property type="entry name" value="ncs2"/>
    <property type="match status" value="1"/>
</dbReference>
<feature type="transmembrane region" description="Helical" evidence="9">
    <location>
        <begin position="175"/>
        <end position="194"/>
    </location>
</feature>
<proteinExistence type="inferred from homology"/>
<evidence type="ECO:0000256" key="6">
    <source>
        <dbReference type="ARBA" id="ARBA00022989"/>
    </source>
</evidence>
<comment type="subcellular location">
    <subcellularLocation>
        <location evidence="1">Cell membrane</location>
        <topology evidence="1">Multi-pass membrane protein</topology>
    </subcellularLocation>
</comment>
<feature type="transmembrane region" description="Helical" evidence="9">
    <location>
        <begin position="353"/>
        <end position="370"/>
    </location>
</feature>